<dbReference type="InterPro" id="IPR003806">
    <property type="entry name" value="ATP-grasp_PylC-type"/>
</dbReference>
<keyword evidence="1" id="KW-0067">ATP-binding</keyword>
<dbReference type="SUPFAM" id="SSF56059">
    <property type="entry name" value="Glutathione synthetase ATP-binding domain-like"/>
    <property type="match status" value="1"/>
</dbReference>
<dbReference type="GO" id="GO:0005524">
    <property type="term" value="F:ATP binding"/>
    <property type="evidence" value="ECO:0007669"/>
    <property type="project" value="UniProtKB-UniRule"/>
</dbReference>
<dbReference type="KEGG" id="fla:SY85_14090"/>
<reference evidence="3 4" key="2">
    <citation type="journal article" date="2016" name="Int. J. Syst. Evol. Microbiol.">
        <title>Flavisolibacter tropicus sp. nov., isolated from tropical soil.</title>
        <authorList>
            <person name="Lee J.J."/>
            <person name="Kang M.S."/>
            <person name="Kim G.S."/>
            <person name="Lee C.S."/>
            <person name="Lim S."/>
            <person name="Lee J."/>
            <person name="Roh S.H."/>
            <person name="Kang H."/>
            <person name="Ha J.M."/>
            <person name="Bae S."/>
            <person name="Jung H.Y."/>
            <person name="Kim M.K."/>
        </authorList>
    </citation>
    <scope>NUCLEOTIDE SEQUENCE [LARGE SCALE GENOMIC DNA]</scope>
    <source>
        <strain evidence="3 4">LCS9</strain>
    </source>
</reference>
<gene>
    <name evidence="3" type="ORF">SY85_14090</name>
</gene>
<evidence type="ECO:0000313" key="4">
    <source>
        <dbReference type="Proteomes" id="UP000077177"/>
    </source>
</evidence>
<dbReference type="Proteomes" id="UP000077177">
    <property type="component" value="Chromosome"/>
</dbReference>
<evidence type="ECO:0000256" key="1">
    <source>
        <dbReference type="PROSITE-ProRule" id="PRU00409"/>
    </source>
</evidence>
<dbReference type="InterPro" id="IPR013815">
    <property type="entry name" value="ATP_grasp_subdomain_1"/>
</dbReference>
<organism evidence="3 4">
    <name type="scientific">Flavisolibacter tropicus</name>
    <dbReference type="NCBI Taxonomy" id="1492898"/>
    <lineage>
        <taxon>Bacteria</taxon>
        <taxon>Pseudomonadati</taxon>
        <taxon>Bacteroidota</taxon>
        <taxon>Chitinophagia</taxon>
        <taxon>Chitinophagales</taxon>
        <taxon>Chitinophagaceae</taxon>
        <taxon>Flavisolibacter</taxon>
    </lineage>
</organism>
<protein>
    <recommendedName>
        <fullName evidence="2">ATP-grasp domain-containing protein</fullName>
    </recommendedName>
</protein>
<evidence type="ECO:0000259" key="2">
    <source>
        <dbReference type="PROSITE" id="PS50975"/>
    </source>
</evidence>
<evidence type="ECO:0000313" key="3">
    <source>
        <dbReference type="EMBL" id="ANE51466.1"/>
    </source>
</evidence>
<name>A0A172TWT6_9BACT</name>
<dbReference type="OrthoDB" id="9803907at2"/>
<proteinExistence type="predicted"/>
<dbReference type="InterPro" id="IPR011761">
    <property type="entry name" value="ATP-grasp"/>
</dbReference>
<dbReference type="GO" id="GO:0046872">
    <property type="term" value="F:metal ion binding"/>
    <property type="evidence" value="ECO:0007669"/>
    <property type="project" value="InterPro"/>
</dbReference>
<dbReference type="PROSITE" id="PS50975">
    <property type="entry name" value="ATP_GRASP"/>
    <property type="match status" value="1"/>
</dbReference>
<dbReference type="Pfam" id="PF02655">
    <property type="entry name" value="ATP-grasp_3"/>
    <property type="match status" value="1"/>
</dbReference>
<keyword evidence="1" id="KW-0547">Nucleotide-binding</keyword>
<keyword evidence="4" id="KW-1185">Reference proteome</keyword>
<dbReference type="AlphaFoldDB" id="A0A172TWT6"/>
<accession>A0A172TWT6</accession>
<sequence>MKQTPILVLEYKHEDWLTANTLYCLGCDKQWEIHFITYRSKSAFRYLPFVKSYHHFDEETHEISFINFVELVTEKTKAAVLVPTNSAAFQFVIRHKEALQSFIQVIPTPQPWAYEIACDKGQLAHFMGNHQIATPLTIIDLNNDLKKQLDGFPFPVLLKPRIGAGGKGVGGELPITVFANKDELMACIQQPGIIDKYIIQSFVDGYIVGCNVLYKDGKLVAYTIQKGIVKAKSFAPSPGLEFIQNDAAIEVVDSLLSKLQWNGVANIDLIYDVAKQQILILEINARFWQTVGGSTVGAHVNFPSLACLQALNRPIEPVSGQLGRYVPLIAYIKHKLAAKSGVKIDFQWKEIDMRYFFWLLPAKVYRFYRARFQKKVPGLT</sequence>
<feature type="domain" description="ATP-grasp" evidence="2">
    <location>
        <begin position="124"/>
        <end position="316"/>
    </location>
</feature>
<reference evidence="4" key="1">
    <citation type="submission" date="2015-01" db="EMBL/GenBank/DDBJ databases">
        <title>Flavisolibacter sp./LCS9/ whole genome sequencing.</title>
        <authorList>
            <person name="Kim M.K."/>
            <person name="Srinivasan S."/>
            <person name="Lee J.-J."/>
        </authorList>
    </citation>
    <scope>NUCLEOTIDE SEQUENCE [LARGE SCALE GENOMIC DNA]</scope>
    <source>
        <strain evidence="4">LCS9</strain>
    </source>
</reference>
<dbReference type="Gene3D" id="3.30.1490.20">
    <property type="entry name" value="ATP-grasp fold, A domain"/>
    <property type="match status" value="1"/>
</dbReference>
<dbReference type="EMBL" id="CP011390">
    <property type="protein sequence ID" value="ANE51466.1"/>
    <property type="molecule type" value="Genomic_DNA"/>
</dbReference>
<dbReference type="Gene3D" id="3.30.470.20">
    <property type="entry name" value="ATP-grasp fold, B domain"/>
    <property type="match status" value="1"/>
</dbReference>
<dbReference type="RefSeq" id="WP_066405534.1">
    <property type="nucleotide sequence ID" value="NZ_CP011390.1"/>
</dbReference>